<accession>A0ACC0DSZ1</accession>
<keyword evidence="2" id="KW-1185">Reference proteome</keyword>
<dbReference type="Proteomes" id="UP001060170">
    <property type="component" value="Chromosome 16"/>
</dbReference>
<name>A0ACC0DSZ1_9BASI</name>
<reference evidence="1 2" key="3">
    <citation type="journal article" date="2022" name="Microbiol. Spectr.">
        <title>Folding features and dynamics of 3D genome architecture in plant fungal pathogens.</title>
        <authorList>
            <person name="Xia C."/>
        </authorList>
    </citation>
    <scope>NUCLEOTIDE SEQUENCE [LARGE SCALE GENOMIC DNA]</scope>
    <source>
        <strain evidence="1 2">93-210</strain>
    </source>
</reference>
<gene>
    <name evidence="1" type="ORF">MJO28_015336</name>
</gene>
<evidence type="ECO:0000313" key="1">
    <source>
        <dbReference type="EMBL" id="KAI7938416.1"/>
    </source>
</evidence>
<dbReference type="EMBL" id="CM045880">
    <property type="protein sequence ID" value="KAI7938416.1"/>
    <property type="molecule type" value="Genomic_DNA"/>
</dbReference>
<proteinExistence type="predicted"/>
<protein>
    <submittedName>
        <fullName evidence="1">Uncharacterized protein</fullName>
    </submittedName>
</protein>
<reference evidence="2" key="1">
    <citation type="journal article" date="2018" name="BMC Genomics">
        <title>Genomic insights into host adaptation between the wheat stripe rust pathogen (Puccinia striiformis f. sp. tritici) and the barley stripe rust pathogen (Puccinia striiformis f. sp. hordei).</title>
        <authorList>
            <person name="Xia C."/>
            <person name="Wang M."/>
            <person name="Yin C."/>
            <person name="Cornejo O.E."/>
            <person name="Hulbert S.H."/>
            <person name="Chen X."/>
        </authorList>
    </citation>
    <scope>NUCLEOTIDE SEQUENCE [LARGE SCALE GENOMIC DNA]</scope>
    <source>
        <strain evidence="2">93-210</strain>
    </source>
</reference>
<sequence length="1336" mass="151788">MAGTSPPNNNSQTLNSNPSTQSVPPPLNAFAELESSLPPLPVGERTYSPQEPIDFNQGVSPKDVNQYATSLALASSRSTPVPPQDERFRWDRPRTSTPALIPIPAEMNQPERQSTVTTPSDNQPVNQASSTGEEPYIPPSAIATNMLDQQWNLFQRARQARNVPLMRTALQQAISTQDLLTNLVGHEEMLRVSLRWIARDEMALLEQSVQNDTMPGTTTPASTPAVPMVMSTPHLPGVNQPSSVPNHISQRPAPHVTHHVQRQNVRRPTPEITYLGRTHSVTRVPLTPPSQPPNPPFTTHQEYQNQTVAIRPAMAPPIHVNQQHPPPYANQQPYYQNPPPNGQHPQQRGPNRAPGRRRPDATGSKIYSTTKKPPLSTISESPPLTSPLNDYQAPSQPSASDPSSREEFFNNINSQFIPDTTFLLEDKMRDLFSIFLSDLSKTLHTVPTNLVESCVSKFETIVHKNLNEILSAEIIPSLISEVLHHVENNNTNKGNSVSIREEIAPLKDFMKEHIECVQDIIHVNDSQMQANIEQVRHDIKELNQKQEQQTSYLAGLINELNNNENTRFEQIKRRLGDMTQNVNILSNKLNSHSAPEHPKDPPPHLHYNNPFLNQTYIAPPVSQEIPSHSQQAREVPLTVSSKQEPEWKILFPFIKHDIDNDIRKELWKSIPKTHEWEKFSGELPYNHELWLQNVDVFVKDYYLLDHMIISRLTSILTDTAKNWYLGLRSNHGDKSWAWWKNAIRNKFGTDHWRWKVQEAFEADRFSLENKKIHKWFNTQRERLRAYQPELSEFLVCEKVLKQCPGTLDHAIKSRYNKEPSEMNFEDMVIIAEAVIDRTMRSGPTPNNFSHYNRHLSNSQNPFRRNDAPRQDPDAKKTPPNQTGTKPTKCFFCFQTGHLSKDCPKKKNRVNNVEAQDGEDDPDPNENADDYDFDQPLNSDENNEDNQQNPALVLAMHQHDLDHPMMSLGNHAIECELPQDLSIAEIQAACHQPQTWSTDCQTSHVEDARLMKCKPEKGKAHLLGSQNLTNVLIDGNQYTCLLDSGASCSIISQQLLQSIKPLWKDNLMPILQARFHSCSDQLIPLGVIDLPLIFPHTKGSVRVQTEFVVMKNARMNYIILGNDYLFLYGFDINNSKDRYFTIGNENEKKKFSFKSHHAEIMTPSSEISAVDKQQSLMNKFITTDLSEANINDSLTTEQKKSLFDVLFVNQSAFANTNNPLGAIKGHEVNIKLTTERPYPPLLRRPPYPASPKSREALEEHIEELVRLNVLRKVGHNEVVEITTPVIIAWHNGKSRMVGDFRALNTYTAADRYPIPKITETLNNLAKAKFLTSMDVLK</sequence>
<comment type="caution">
    <text evidence="1">The sequence shown here is derived from an EMBL/GenBank/DDBJ whole genome shotgun (WGS) entry which is preliminary data.</text>
</comment>
<evidence type="ECO:0000313" key="2">
    <source>
        <dbReference type="Proteomes" id="UP001060170"/>
    </source>
</evidence>
<reference evidence="2" key="2">
    <citation type="journal article" date="2018" name="Mol. Plant Microbe Interact.">
        <title>Genome sequence resources for the wheat stripe rust pathogen (Puccinia striiformis f. sp. tritici) and the barley stripe rust pathogen (Puccinia striiformis f. sp. hordei).</title>
        <authorList>
            <person name="Xia C."/>
            <person name="Wang M."/>
            <person name="Yin C."/>
            <person name="Cornejo O.E."/>
            <person name="Hulbert S.H."/>
            <person name="Chen X."/>
        </authorList>
    </citation>
    <scope>NUCLEOTIDE SEQUENCE [LARGE SCALE GENOMIC DNA]</scope>
    <source>
        <strain evidence="2">93-210</strain>
    </source>
</reference>
<organism evidence="1 2">
    <name type="scientific">Puccinia striiformis f. sp. tritici</name>
    <dbReference type="NCBI Taxonomy" id="168172"/>
    <lineage>
        <taxon>Eukaryota</taxon>
        <taxon>Fungi</taxon>
        <taxon>Dikarya</taxon>
        <taxon>Basidiomycota</taxon>
        <taxon>Pucciniomycotina</taxon>
        <taxon>Pucciniomycetes</taxon>
        <taxon>Pucciniales</taxon>
        <taxon>Pucciniaceae</taxon>
        <taxon>Puccinia</taxon>
    </lineage>
</organism>